<organism evidence="9 10">
    <name type="scientific">Aotus nancymaae</name>
    <name type="common">Ma's night monkey</name>
    <dbReference type="NCBI Taxonomy" id="37293"/>
    <lineage>
        <taxon>Eukaryota</taxon>
        <taxon>Metazoa</taxon>
        <taxon>Chordata</taxon>
        <taxon>Craniata</taxon>
        <taxon>Vertebrata</taxon>
        <taxon>Euteleostomi</taxon>
        <taxon>Mammalia</taxon>
        <taxon>Eutheria</taxon>
        <taxon>Euarchontoglires</taxon>
        <taxon>Primates</taxon>
        <taxon>Haplorrhini</taxon>
        <taxon>Platyrrhini</taxon>
        <taxon>Aotidae</taxon>
        <taxon>Aotus</taxon>
    </lineage>
</organism>
<protein>
    <recommendedName>
        <fullName evidence="8">Tubulin/FtsZ GTPase domain-containing protein</fullName>
    </recommendedName>
</protein>
<dbReference type="OMA" id="NFWEVVC"/>
<evidence type="ECO:0000256" key="4">
    <source>
        <dbReference type="ARBA" id="ARBA00022701"/>
    </source>
</evidence>
<keyword evidence="10" id="KW-1185">Reference proteome</keyword>
<name>A0A2K5DIT2_AOTNA</name>
<feature type="domain" description="Tubulin/FtsZ GTPase" evidence="8">
    <location>
        <begin position="6"/>
        <end position="94"/>
    </location>
</feature>
<dbReference type="Gene3D" id="3.40.50.1440">
    <property type="entry name" value="Tubulin/FtsZ, GTPase domain"/>
    <property type="match status" value="1"/>
</dbReference>
<dbReference type="GO" id="GO:0005200">
    <property type="term" value="F:structural constituent of cytoskeleton"/>
    <property type="evidence" value="ECO:0007669"/>
    <property type="project" value="InterPro"/>
</dbReference>
<dbReference type="SUPFAM" id="SSF52490">
    <property type="entry name" value="Tubulin nucleotide-binding domain-like"/>
    <property type="match status" value="1"/>
</dbReference>
<dbReference type="Pfam" id="PF00091">
    <property type="entry name" value="Tubulin"/>
    <property type="match status" value="1"/>
</dbReference>
<dbReference type="GeneTree" id="ENSGT00940000154394"/>
<dbReference type="InterPro" id="IPR002453">
    <property type="entry name" value="Beta_tubulin"/>
</dbReference>
<dbReference type="GO" id="GO:0005874">
    <property type="term" value="C:microtubule"/>
    <property type="evidence" value="ECO:0007669"/>
    <property type="project" value="UniProtKB-KW"/>
</dbReference>
<evidence type="ECO:0000256" key="5">
    <source>
        <dbReference type="ARBA" id="ARBA00022741"/>
    </source>
</evidence>
<sequence length="119" mass="13335">MREFMLTQTGHCRNHISAKFWEVISHEHGIDATGTYCGDSDLQLEHINVYYSEASGGRYVARTVLVDLEPGTMDSMRSGPFWQIFRPDNFIFVTSCITLQVSVGPVTTGLMGTTRKARS</sequence>
<dbReference type="PRINTS" id="PR01163">
    <property type="entry name" value="BETATUBULIN"/>
</dbReference>
<dbReference type="GO" id="GO:0005525">
    <property type="term" value="F:GTP binding"/>
    <property type="evidence" value="ECO:0007669"/>
    <property type="project" value="UniProtKB-KW"/>
</dbReference>
<evidence type="ECO:0000256" key="3">
    <source>
        <dbReference type="ARBA" id="ARBA00022490"/>
    </source>
</evidence>
<keyword evidence="4" id="KW-0493">Microtubule</keyword>
<proteinExistence type="inferred from homology"/>
<keyword evidence="5" id="KW-0547">Nucleotide-binding</keyword>
<dbReference type="Proteomes" id="UP000233020">
    <property type="component" value="Unplaced"/>
</dbReference>
<dbReference type="InterPro" id="IPR000217">
    <property type="entry name" value="Tubulin"/>
</dbReference>
<dbReference type="AlphaFoldDB" id="A0A2K5DIT2"/>
<evidence type="ECO:0000259" key="8">
    <source>
        <dbReference type="Pfam" id="PF00091"/>
    </source>
</evidence>
<dbReference type="PANTHER" id="PTHR36527:SF7">
    <property type="entry name" value="TUBULIN_FTSZ GTPASE DOMAIN-CONTAINING PROTEIN"/>
    <property type="match status" value="1"/>
</dbReference>
<dbReference type="Ensembl" id="ENSANAT00000038710.1">
    <property type="protein sequence ID" value="ENSANAP00000020828.1"/>
    <property type="gene ID" value="ENSANAG00000028205.1"/>
</dbReference>
<evidence type="ECO:0000256" key="6">
    <source>
        <dbReference type="ARBA" id="ARBA00023134"/>
    </source>
</evidence>
<dbReference type="PRINTS" id="PR01161">
    <property type="entry name" value="TUBULIN"/>
</dbReference>
<reference evidence="9" key="1">
    <citation type="submission" date="2025-08" db="UniProtKB">
        <authorList>
            <consortium name="Ensembl"/>
        </authorList>
    </citation>
    <scope>IDENTIFICATION</scope>
</reference>
<dbReference type="STRING" id="37293.ENSANAP00000020828"/>
<comment type="subcellular location">
    <subcellularLocation>
        <location evidence="1">Cytoplasm</location>
        <location evidence="1">Cytoskeleton</location>
    </subcellularLocation>
</comment>
<dbReference type="GO" id="GO:0045171">
    <property type="term" value="C:intercellular bridge"/>
    <property type="evidence" value="ECO:0007669"/>
    <property type="project" value="UniProtKB-ARBA"/>
</dbReference>
<dbReference type="PANTHER" id="PTHR36527">
    <property type="entry name" value="OS01G0282866 PROTEIN"/>
    <property type="match status" value="1"/>
</dbReference>
<dbReference type="GO" id="GO:0007017">
    <property type="term" value="P:microtubule-based process"/>
    <property type="evidence" value="ECO:0007669"/>
    <property type="project" value="InterPro"/>
</dbReference>
<keyword evidence="3" id="KW-0963">Cytoplasm</keyword>
<evidence type="ECO:0000256" key="1">
    <source>
        <dbReference type="ARBA" id="ARBA00004245"/>
    </source>
</evidence>
<reference evidence="9" key="2">
    <citation type="submission" date="2025-09" db="UniProtKB">
        <authorList>
            <consortium name="Ensembl"/>
        </authorList>
    </citation>
    <scope>IDENTIFICATION</scope>
</reference>
<dbReference type="GO" id="GO:0003924">
    <property type="term" value="F:GTPase activity"/>
    <property type="evidence" value="ECO:0007669"/>
    <property type="project" value="InterPro"/>
</dbReference>
<dbReference type="InterPro" id="IPR003008">
    <property type="entry name" value="Tubulin_FtsZ_GTPase"/>
</dbReference>
<keyword evidence="6" id="KW-0342">GTP-binding</keyword>
<evidence type="ECO:0000313" key="9">
    <source>
        <dbReference type="Ensembl" id="ENSANAP00000020828.1"/>
    </source>
</evidence>
<comment type="similarity">
    <text evidence="2">Belongs to the tubulin family.</text>
</comment>
<dbReference type="InterPro" id="IPR036525">
    <property type="entry name" value="Tubulin/FtsZ_GTPase_sf"/>
</dbReference>
<accession>A0A2K5DIT2</accession>
<evidence type="ECO:0000256" key="2">
    <source>
        <dbReference type="ARBA" id="ARBA00009636"/>
    </source>
</evidence>
<keyword evidence="7" id="KW-0206">Cytoskeleton</keyword>
<evidence type="ECO:0000313" key="10">
    <source>
        <dbReference type="Proteomes" id="UP000233020"/>
    </source>
</evidence>
<dbReference type="GO" id="GO:0072686">
    <property type="term" value="C:mitotic spindle"/>
    <property type="evidence" value="ECO:0007669"/>
    <property type="project" value="UniProtKB-ARBA"/>
</dbReference>
<evidence type="ECO:0000256" key="7">
    <source>
        <dbReference type="ARBA" id="ARBA00023212"/>
    </source>
</evidence>